<evidence type="ECO:0008006" key="7">
    <source>
        <dbReference type="Google" id="ProtNLM"/>
    </source>
</evidence>
<comment type="similarity">
    <text evidence="2">Belongs to the EspG family.</text>
</comment>
<protein>
    <recommendedName>
        <fullName evidence="7">ESX secretion-associated protein EspG</fullName>
    </recommendedName>
</protein>
<evidence type="ECO:0000256" key="2">
    <source>
        <dbReference type="ARBA" id="ARBA00006411"/>
    </source>
</evidence>
<evidence type="ECO:0000256" key="3">
    <source>
        <dbReference type="ARBA" id="ARBA00022490"/>
    </source>
</evidence>
<keyword evidence="6" id="KW-1185">Reference proteome</keyword>
<comment type="caution">
    <text evidence="5">The sequence shown here is derived from an EMBL/GenBank/DDBJ whole genome shotgun (WGS) entry which is preliminary data.</text>
</comment>
<comment type="subcellular location">
    <subcellularLocation>
        <location evidence="1">Cytoplasm</location>
    </subcellularLocation>
</comment>
<dbReference type="Pfam" id="PF14011">
    <property type="entry name" value="ESX-1_EspG"/>
    <property type="match status" value="1"/>
</dbReference>
<evidence type="ECO:0000256" key="1">
    <source>
        <dbReference type="ARBA" id="ARBA00004496"/>
    </source>
</evidence>
<dbReference type="AlphaFoldDB" id="A0A318LNP2"/>
<proteinExistence type="inferred from homology"/>
<evidence type="ECO:0000313" key="6">
    <source>
        <dbReference type="Proteomes" id="UP000247892"/>
    </source>
</evidence>
<dbReference type="RefSeq" id="WP_110337634.1">
    <property type="nucleotide sequence ID" value="NZ_MASU01000006.1"/>
</dbReference>
<dbReference type="InterPro" id="IPR025734">
    <property type="entry name" value="EspG"/>
</dbReference>
<dbReference type="EMBL" id="MASU01000006">
    <property type="protein sequence ID" value="PXY33809.1"/>
    <property type="molecule type" value="Genomic_DNA"/>
</dbReference>
<dbReference type="OrthoDB" id="3665265at2"/>
<evidence type="ECO:0000256" key="4">
    <source>
        <dbReference type="ARBA" id="ARBA00023186"/>
    </source>
</evidence>
<keyword evidence="3" id="KW-0963">Cytoplasm</keyword>
<keyword evidence="4" id="KW-0143">Chaperone</keyword>
<gene>
    <name evidence="5" type="ORF">BA062_16375</name>
</gene>
<sequence>MRANRVELPLGVLAGLVERERVGTLHVVLQPEPMWFPEEEKDALDSALTRSLTEAGLVDRRGRVEVDLLDWLPLLTSASLEYYGWFSHGESTWGVLAAARGVQGVLAVRAGDLVALTPVAVADLADAFVGQLPQLYPGGGTQWSVRIIDLEEAGRRGGPQNRLPADVQEIVKVVQRPVTGGGELYVAERDEAGRYGRLDSPLHYVDTDWGRYLNYTTGSGDEAEIHIAPGSATAIAATLEKLRATLPV</sequence>
<reference evidence="5 6" key="1">
    <citation type="submission" date="2016-07" db="EMBL/GenBank/DDBJ databases">
        <title>Draft genome sequence of Prauserella sp. YIM 121212, isolated from alkaline soil.</title>
        <authorList>
            <person name="Ruckert C."/>
            <person name="Albersmeier A."/>
            <person name="Jiang C.-L."/>
            <person name="Jiang Y."/>
            <person name="Kalinowski J."/>
            <person name="Schneider O."/>
            <person name="Winkler A."/>
            <person name="Zotchev S.B."/>
        </authorList>
    </citation>
    <scope>NUCLEOTIDE SEQUENCE [LARGE SCALE GENOMIC DNA]</scope>
    <source>
        <strain evidence="5 6">YIM 121212</strain>
    </source>
</reference>
<evidence type="ECO:0000313" key="5">
    <source>
        <dbReference type="EMBL" id="PXY33809.1"/>
    </source>
</evidence>
<dbReference type="Proteomes" id="UP000247892">
    <property type="component" value="Unassembled WGS sequence"/>
</dbReference>
<accession>A0A318LNP2</accession>
<name>A0A318LNP2_9PSEU</name>
<organism evidence="5 6">
    <name type="scientific">Prauserella flavalba</name>
    <dbReference type="NCBI Taxonomy" id="1477506"/>
    <lineage>
        <taxon>Bacteria</taxon>
        <taxon>Bacillati</taxon>
        <taxon>Actinomycetota</taxon>
        <taxon>Actinomycetes</taxon>
        <taxon>Pseudonocardiales</taxon>
        <taxon>Pseudonocardiaceae</taxon>
        <taxon>Prauserella</taxon>
    </lineage>
</organism>